<dbReference type="EMBL" id="JACAQA010000013">
    <property type="protein sequence ID" value="NWB86711.1"/>
    <property type="molecule type" value="Genomic_DNA"/>
</dbReference>
<evidence type="ECO:0000313" key="1">
    <source>
        <dbReference type="EMBL" id="NWB86711.1"/>
    </source>
</evidence>
<name>A0A7Y7WS97_9PSED</name>
<dbReference type="Proteomes" id="UP000522864">
    <property type="component" value="Unassembled WGS sequence"/>
</dbReference>
<reference evidence="1 2" key="1">
    <citation type="submission" date="2020-04" db="EMBL/GenBank/DDBJ databases">
        <title>Molecular characterization of pseudomonads from Agaricus bisporus reveal novel blotch 2 pathogens in Western Europe.</title>
        <authorList>
            <person name="Taparia T."/>
            <person name="Krijger M."/>
            <person name="Haynes E."/>
            <person name="Elpinstone J.G."/>
            <person name="Noble R."/>
            <person name="Van Der Wolf J."/>
        </authorList>
    </citation>
    <scope>NUCLEOTIDE SEQUENCE [LARGE SCALE GENOMIC DNA]</scope>
    <source>
        <strain evidence="1 2">G9001</strain>
    </source>
</reference>
<proteinExistence type="predicted"/>
<organism evidence="1 2">
    <name type="scientific">Pseudomonas gingeri</name>
    <dbReference type="NCBI Taxonomy" id="117681"/>
    <lineage>
        <taxon>Bacteria</taxon>
        <taxon>Pseudomonadati</taxon>
        <taxon>Pseudomonadota</taxon>
        <taxon>Gammaproteobacteria</taxon>
        <taxon>Pseudomonadales</taxon>
        <taxon>Pseudomonadaceae</taxon>
        <taxon>Pseudomonas</taxon>
    </lineage>
</organism>
<accession>A0A7Y7WS97</accession>
<sequence>MTEIFRTENWSFPLKDGNQAPYDPHRDVKALAKAEGGYYPLGRRGLWHGGIHFDEATGLISDKREISCLADGEVIAYRIDERYPASSFEGRSAVFSSGFVLVRHRLQPPPLTGISYAPPAPTLTVYSLYMHLLDWAGYLTSSGLRRPTFWGGGVYRVKDSAQDKTLGLRIRAAPKDHPDHGVILAVLPRGTTVMTKAASAADKWLEVVSVSPEIEGLAPSTGWVFKPEMTALGTDRYLIGNAAKDAPVEQMTGVNVRATANANANPLGLLPIGTSLKISNVGAVGKFRKLLKIVSGKCVPPLAIDENGHLPGFVWLDALEANREPEAKDRVVVLNEPIRIKAGDLIGHVGKYQELSEDIARNLLHLEVFSCEDVPDFIARSREYAACLPADQRTLLKLYKGSSRVVPHREDINTDNPPSINEPGAVIGAPVILPVGLLESLPPESKLSITETVPGTTISYTRRWWRLDDHLPNESGETVSGWVLEQDLLTTRHSPWEWEGYECITETSRNADNLAHHLSSLADLTLEQRRHYQALASRAGKGPIRSRLHTLLNIGENEHLGHEEIRAARDKPWHAQAIGRLITHYKSEWFWNPQKWDELDALWDHTGRVRPEQWQISKARIKKLSWWAELAGLHGISLEGKAWHFHMIQTRRGGWPKGQPGSSIRQ</sequence>
<dbReference type="RefSeq" id="WP_177101569.1">
    <property type="nucleotide sequence ID" value="NZ_JACAQA010000013.1"/>
</dbReference>
<protein>
    <submittedName>
        <fullName evidence="1">Uncharacterized protein</fullName>
    </submittedName>
</protein>
<dbReference type="AlphaFoldDB" id="A0A7Y7WS97"/>
<comment type="caution">
    <text evidence="1">The sequence shown here is derived from an EMBL/GenBank/DDBJ whole genome shotgun (WGS) entry which is preliminary data.</text>
</comment>
<evidence type="ECO:0000313" key="2">
    <source>
        <dbReference type="Proteomes" id="UP000522864"/>
    </source>
</evidence>
<gene>
    <name evidence="1" type="ORF">HX830_17685</name>
</gene>